<name>A0A9P0ZBC8_CUSEU</name>
<proteinExistence type="predicted"/>
<dbReference type="Proteomes" id="UP001152484">
    <property type="component" value="Unassembled WGS sequence"/>
</dbReference>
<reference evidence="1" key="1">
    <citation type="submission" date="2022-07" db="EMBL/GenBank/DDBJ databases">
        <authorList>
            <person name="Macas J."/>
            <person name="Novak P."/>
            <person name="Neumann P."/>
        </authorList>
    </citation>
    <scope>NUCLEOTIDE SEQUENCE</scope>
</reference>
<keyword evidence="2" id="KW-1185">Reference proteome</keyword>
<gene>
    <name evidence="1" type="ORF">CEURO_LOCUS12129</name>
</gene>
<sequence length="80" mass="8813">MSSMLSEEPLRGKPSAATMAPEWSLRRKPVADLLLCLKLPNLASASHLRALSISKLLACLDQNFQRTVKEVPNCASYSTR</sequence>
<accession>A0A9P0ZBC8</accession>
<dbReference type="AlphaFoldDB" id="A0A9P0ZBC8"/>
<evidence type="ECO:0000313" key="1">
    <source>
        <dbReference type="EMBL" id="CAH9092860.1"/>
    </source>
</evidence>
<evidence type="ECO:0000313" key="2">
    <source>
        <dbReference type="Proteomes" id="UP001152484"/>
    </source>
</evidence>
<comment type="caution">
    <text evidence="1">The sequence shown here is derived from an EMBL/GenBank/DDBJ whole genome shotgun (WGS) entry which is preliminary data.</text>
</comment>
<organism evidence="1 2">
    <name type="scientific">Cuscuta europaea</name>
    <name type="common">European dodder</name>
    <dbReference type="NCBI Taxonomy" id="41803"/>
    <lineage>
        <taxon>Eukaryota</taxon>
        <taxon>Viridiplantae</taxon>
        <taxon>Streptophyta</taxon>
        <taxon>Embryophyta</taxon>
        <taxon>Tracheophyta</taxon>
        <taxon>Spermatophyta</taxon>
        <taxon>Magnoliopsida</taxon>
        <taxon>eudicotyledons</taxon>
        <taxon>Gunneridae</taxon>
        <taxon>Pentapetalae</taxon>
        <taxon>asterids</taxon>
        <taxon>lamiids</taxon>
        <taxon>Solanales</taxon>
        <taxon>Convolvulaceae</taxon>
        <taxon>Cuscuteae</taxon>
        <taxon>Cuscuta</taxon>
        <taxon>Cuscuta subgen. Cuscuta</taxon>
    </lineage>
</organism>
<protein>
    <submittedName>
        <fullName evidence="1">Uncharacterized protein</fullName>
    </submittedName>
</protein>
<dbReference type="EMBL" id="CAMAPE010000029">
    <property type="protein sequence ID" value="CAH9092860.1"/>
    <property type="molecule type" value="Genomic_DNA"/>
</dbReference>